<name>A0A096B8W0_FLAPL</name>
<gene>
    <name evidence="3" type="ORF">HMPREF9460_01779</name>
</gene>
<evidence type="ECO:0008006" key="5">
    <source>
        <dbReference type="Google" id="ProtNLM"/>
    </source>
</evidence>
<dbReference type="InterPro" id="IPR004380">
    <property type="entry name" value="Asp_race"/>
</dbReference>
<dbReference type="RefSeq" id="WP_007494712.1">
    <property type="nucleotide sequence ID" value="NZ_KN174163.1"/>
</dbReference>
<dbReference type="Proteomes" id="UP000029585">
    <property type="component" value="Unassembled WGS sequence"/>
</dbReference>
<dbReference type="HOGENOM" id="CLU_055360_2_1_9"/>
<dbReference type="SUPFAM" id="SSF53681">
    <property type="entry name" value="Aspartate/glutamate racemase"/>
    <property type="match status" value="2"/>
</dbReference>
<evidence type="ECO:0000256" key="2">
    <source>
        <dbReference type="ARBA" id="ARBA00023235"/>
    </source>
</evidence>
<dbReference type="AlphaFoldDB" id="A0A096B8W0"/>
<reference evidence="3 4" key="1">
    <citation type="submission" date="2011-08" db="EMBL/GenBank/DDBJ databases">
        <title>The Genome Sequence of Clostridium orbiscindens 1_3_50AFAA.</title>
        <authorList>
            <consortium name="The Broad Institute Genome Sequencing Platform"/>
            <person name="Earl A."/>
            <person name="Ward D."/>
            <person name="Feldgarden M."/>
            <person name="Gevers D."/>
            <person name="Daigneault M."/>
            <person name="Strauss J."/>
            <person name="Allen-Vercoe E."/>
            <person name="Young S.K."/>
            <person name="Zeng Q."/>
            <person name="Gargeya S."/>
            <person name="Fitzgerald M."/>
            <person name="Haas B."/>
            <person name="Abouelleil A."/>
            <person name="Alvarado L."/>
            <person name="Arachchi H.M."/>
            <person name="Berlin A."/>
            <person name="Brown A."/>
            <person name="Chapman S.B."/>
            <person name="Chen Z."/>
            <person name="Dunbar C."/>
            <person name="Freedman E."/>
            <person name="Gearin G."/>
            <person name="Gellesch M."/>
            <person name="Goldberg J."/>
            <person name="Griggs A."/>
            <person name="Gujja S."/>
            <person name="Heiman D."/>
            <person name="Howarth C."/>
            <person name="Larson L."/>
            <person name="Lui A."/>
            <person name="MacDonald P.J.P."/>
            <person name="Montmayeur A."/>
            <person name="Murphy C."/>
            <person name="Neiman D."/>
            <person name="Pearson M."/>
            <person name="Priest M."/>
            <person name="Roberts A."/>
            <person name="Saif S."/>
            <person name="Shea T."/>
            <person name="Shenoy N."/>
            <person name="Sisk P."/>
            <person name="Stolte C."/>
            <person name="Sykes S."/>
            <person name="Wortman J."/>
            <person name="Nusbaum C."/>
            <person name="Birren B."/>
        </authorList>
    </citation>
    <scope>NUCLEOTIDE SEQUENCE [LARGE SCALE GENOMIC DNA]</scope>
    <source>
        <strain evidence="3 4">1_3_50AFAA</strain>
    </source>
</reference>
<dbReference type="GO" id="GO:0047661">
    <property type="term" value="F:amino-acid racemase activity"/>
    <property type="evidence" value="ECO:0007669"/>
    <property type="project" value="InterPro"/>
</dbReference>
<dbReference type="Gene3D" id="3.40.50.1860">
    <property type="match status" value="2"/>
</dbReference>
<comment type="caution">
    <text evidence="3">The sequence shown here is derived from an EMBL/GenBank/DDBJ whole genome shotgun (WGS) entry which is preliminary data.</text>
</comment>
<organism evidence="3 4">
    <name type="scientific">Flavonifractor plautii 1_3_50AFAA</name>
    <dbReference type="NCBI Taxonomy" id="742738"/>
    <lineage>
        <taxon>Bacteria</taxon>
        <taxon>Bacillati</taxon>
        <taxon>Bacillota</taxon>
        <taxon>Clostridia</taxon>
        <taxon>Eubacteriales</taxon>
        <taxon>Oscillospiraceae</taxon>
        <taxon>Flavonifractor</taxon>
    </lineage>
</organism>
<comment type="similarity">
    <text evidence="1">Belongs to the aspartate/glutamate racemases family.</text>
</comment>
<evidence type="ECO:0000313" key="4">
    <source>
        <dbReference type="Proteomes" id="UP000029585"/>
    </source>
</evidence>
<dbReference type="InterPro" id="IPR001920">
    <property type="entry name" value="Asp/Glu_race"/>
</dbReference>
<dbReference type="eggNOG" id="COG1794">
    <property type="taxonomic scope" value="Bacteria"/>
</dbReference>
<keyword evidence="2" id="KW-0413">Isomerase</keyword>
<dbReference type="PANTHER" id="PTHR21198:SF7">
    <property type="entry name" value="ASPARTATE-GLUTAMATE RACEMASE FAMILY"/>
    <property type="match status" value="1"/>
</dbReference>
<dbReference type="PATRIC" id="fig|742738.3.peg.1826"/>
<accession>A0A096B8W0</accession>
<dbReference type="Pfam" id="PF01177">
    <property type="entry name" value="Asp_Glu_race"/>
    <property type="match status" value="1"/>
</dbReference>
<protein>
    <recommendedName>
        <fullName evidence="5">Aspartate racemase</fullName>
    </recommendedName>
</protein>
<dbReference type="PANTHER" id="PTHR21198">
    <property type="entry name" value="GLUTAMATE RACEMASE"/>
    <property type="match status" value="1"/>
</dbReference>
<proteinExistence type="inferred from homology"/>
<evidence type="ECO:0000256" key="1">
    <source>
        <dbReference type="ARBA" id="ARBA00007847"/>
    </source>
</evidence>
<keyword evidence="4" id="KW-1185">Reference proteome</keyword>
<dbReference type="EMBL" id="ADLO01000056">
    <property type="protein sequence ID" value="KGF55466.1"/>
    <property type="molecule type" value="Genomic_DNA"/>
</dbReference>
<sequence>MSEQRLGILGGMGPQATQDFYQRILDRTDASCDQEHLPTLIWSDTSMPDRTAAILGGDAEGCYRRLLDGARLLERGGCTALAIPCNTSHYFADRLQGDIAIPLIHMPRETVGVLAADGKKRAGILATDGTVQTGIYQRECAARGMEGVTPPADVQKLVMSIIYDEIKRGEKGSREKFAAIDRWLRASGCDAAILGCTELSVYRTYHGLPDYYLDAMEILAERCITACGYRLRMV</sequence>
<dbReference type="NCBIfam" id="TIGR00035">
    <property type="entry name" value="asp_race"/>
    <property type="match status" value="1"/>
</dbReference>
<dbReference type="InterPro" id="IPR015942">
    <property type="entry name" value="Asp/Glu/hydantoin_racemase"/>
</dbReference>
<dbReference type="GeneID" id="63971550"/>
<evidence type="ECO:0000313" key="3">
    <source>
        <dbReference type="EMBL" id="KGF55466.1"/>
    </source>
</evidence>